<protein>
    <submittedName>
        <fullName evidence="1">Uncharacterized protein</fullName>
    </submittedName>
</protein>
<dbReference type="EMBL" id="WTXG01000143">
    <property type="protein sequence ID" value="KAI0291792.1"/>
    <property type="molecule type" value="Genomic_DNA"/>
</dbReference>
<comment type="caution">
    <text evidence="1">The sequence shown here is derived from an EMBL/GenBank/DDBJ whole genome shotgun (WGS) entry which is preliminary data.</text>
</comment>
<organism evidence="1 2">
    <name type="scientific">Multifurca ochricompacta</name>
    <dbReference type="NCBI Taxonomy" id="376703"/>
    <lineage>
        <taxon>Eukaryota</taxon>
        <taxon>Fungi</taxon>
        <taxon>Dikarya</taxon>
        <taxon>Basidiomycota</taxon>
        <taxon>Agaricomycotina</taxon>
        <taxon>Agaricomycetes</taxon>
        <taxon>Russulales</taxon>
        <taxon>Russulaceae</taxon>
        <taxon>Multifurca</taxon>
    </lineage>
</organism>
<feature type="non-terminal residue" evidence="1">
    <location>
        <position position="1"/>
    </location>
</feature>
<name>A0AAD4QJH4_9AGAM</name>
<reference evidence="1" key="1">
    <citation type="journal article" date="2022" name="New Phytol.">
        <title>Evolutionary transition to the ectomycorrhizal habit in the genomes of a hyperdiverse lineage of mushroom-forming fungi.</title>
        <authorList>
            <person name="Looney B."/>
            <person name="Miyauchi S."/>
            <person name="Morin E."/>
            <person name="Drula E."/>
            <person name="Courty P.E."/>
            <person name="Kohler A."/>
            <person name="Kuo A."/>
            <person name="LaButti K."/>
            <person name="Pangilinan J."/>
            <person name="Lipzen A."/>
            <person name="Riley R."/>
            <person name="Andreopoulos W."/>
            <person name="He G."/>
            <person name="Johnson J."/>
            <person name="Nolan M."/>
            <person name="Tritt A."/>
            <person name="Barry K.W."/>
            <person name="Grigoriev I.V."/>
            <person name="Nagy L.G."/>
            <person name="Hibbett D."/>
            <person name="Henrissat B."/>
            <person name="Matheny P.B."/>
            <person name="Labbe J."/>
            <person name="Martin F.M."/>
        </authorList>
    </citation>
    <scope>NUCLEOTIDE SEQUENCE</scope>
    <source>
        <strain evidence="1">BPL690</strain>
    </source>
</reference>
<evidence type="ECO:0000313" key="1">
    <source>
        <dbReference type="EMBL" id="KAI0291792.1"/>
    </source>
</evidence>
<accession>A0AAD4QJH4</accession>
<evidence type="ECO:0000313" key="2">
    <source>
        <dbReference type="Proteomes" id="UP001203297"/>
    </source>
</evidence>
<sequence length="164" mass="18745">MPARRRSTTILMMEEEFGIHGPPQTVTRIGIPAKFRILPSMRRQSSTQAPEPHRNPSFLRGSWETVWDYDVEKGQLMDTPPNEDEDEDALFEDPLDCEEQEIELNQDVDTPWATGHGVWTGKRHHCFLPIFRVSLILMIWSVKVTALDSSRSSIPSVLQSLTNS</sequence>
<dbReference type="Proteomes" id="UP001203297">
    <property type="component" value="Unassembled WGS sequence"/>
</dbReference>
<proteinExistence type="predicted"/>
<keyword evidence="2" id="KW-1185">Reference proteome</keyword>
<gene>
    <name evidence="1" type="ORF">B0F90DRAFT_1774555</name>
</gene>
<dbReference type="AlphaFoldDB" id="A0AAD4QJH4"/>